<dbReference type="InterPro" id="IPR000835">
    <property type="entry name" value="HTH_MarR-typ"/>
</dbReference>
<keyword evidence="3" id="KW-0804">Transcription</keyword>
<dbReference type="InterPro" id="IPR036390">
    <property type="entry name" value="WH_DNA-bd_sf"/>
</dbReference>
<protein>
    <recommendedName>
        <fullName evidence="4">HTH marR-type domain-containing protein</fullName>
    </recommendedName>
</protein>
<dbReference type="PROSITE" id="PS01117">
    <property type="entry name" value="HTH_MARR_1"/>
    <property type="match status" value="1"/>
</dbReference>
<evidence type="ECO:0000259" key="4">
    <source>
        <dbReference type="PROSITE" id="PS50995"/>
    </source>
</evidence>
<keyword evidence="2" id="KW-0238">DNA-binding</keyword>
<dbReference type="PROSITE" id="PS50995">
    <property type="entry name" value="HTH_MARR_2"/>
    <property type="match status" value="1"/>
</dbReference>
<comment type="caution">
    <text evidence="5">The sequence shown here is derived from an EMBL/GenBank/DDBJ whole genome shotgun (WGS) entry which is preliminary data.</text>
</comment>
<evidence type="ECO:0000313" key="5">
    <source>
        <dbReference type="EMBL" id="MPM11001.1"/>
    </source>
</evidence>
<dbReference type="GO" id="GO:0003700">
    <property type="term" value="F:DNA-binding transcription factor activity"/>
    <property type="evidence" value="ECO:0007669"/>
    <property type="project" value="InterPro"/>
</dbReference>
<dbReference type="SUPFAM" id="SSF46785">
    <property type="entry name" value="Winged helix' DNA-binding domain"/>
    <property type="match status" value="1"/>
</dbReference>
<dbReference type="AlphaFoldDB" id="A0A644X571"/>
<feature type="domain" description="HTH marR-type" evidence="4">
    <location>
        <begin position="1"/>
        <end position="133"/>
    </location>
</feature>
<dbReference type="InterPro" id="IPR023187">
    <property type="entry name" value="Tscrpt_reg_MarR-type_CS"/>
</dbReference>
<organism evidence="5">
    <name type="scientific">bioreactor metagenome</name>
    <dbReference type="NCBI Taxonomy" id="1076179"/>
    <lineage>
        <taxon>unclassified sequences</taxon>
        <taxon>metagenomes</taxon>
        <taxon>ecological metagenomes</taxon>
    </lineage>
</organism>
<sequence>MDATKRQITKIAREVNKFTARMLKLDGIGTAEYDFIHVVRKNPGITQAAIREILALDKGAAARRAANLEAKGYLIRKANPADGRSQLLYATEKADQLKNSKASVEALYYEYLQETLSPEENAEFCRLLNILYTRSKAESKADFPNLIHRFLEGSGGK</sequence>
<evidence type="ECO:0000256" key="2">
    <source>
        <dbReference type="ARBA" id="ARBA00023125"/>
    </source>
</evidence>
<dbReference type="PANTHER" id="PTHR42756">
    <property type="entry name" value="TRANSCRIPTIONAL REGULATOR, MARR"/>
    <property type="match status" value="1"/>
</dbReference>
<dbReference type="Gene3D" id="1.10.10.10">
    <property type="entry name" value="Winged helix-like DNA-binding domain superfamily/Winged helix DNA-binding domain"/>
    <property type="match status" value="1"/>
</dbReference>
<evidence type="ECO:0000256" key="3">
    <source>
        <dbReference type="ARBA" id="ARBA00023163"/>
    </source>
</evidence>
<dbReference type="InterPro" id="IPR036388">
    <property type="entry name" value="WH-like_DNA-bd_sf"/>
</dbReference>
<keyword evidence="1" id="KW-0805">Transcription regulation</keyword>
<reference evidence="5" key="1">
    <citation type="submission" date="2019-08" db="EMBL/GenBank/DDBJ databases">
        <authorList>
            <person name="Kucharzyk K."/>
            <person name="Murdoch R.W."/>
            <person name="Higgins S."/>
            <person name="Loffler F."/>
        </authorList>
    </citation>
    <scope>NUCLEOTIDE SEQUENCE</scope>
</reference>
<dbReference type="PANTHER" id="PTHR42756:SF1">
    <property type="entry name" value="TRANSCRIPTIONAL REPRESSOR OF EMRAB OPERON"/>
    <property type="match status" value="1"/>
</dbReference>
<accession>A0A644X571</accession>
<name>A0A644X571_9ZZZZ</name>
<evidence type="ECO:0000256" key="1">
    <source>
        <dbReference type="ARBA" id="ARBA00023015"/>
    </source>
</evidence>
<proteinExistence type="predicted"/>
<gene>
    <name evidence="5" type="ORF">SDC9_57339</name>
</gene>
<dbReference type="Pfam" id="PF12802">
    <property type="entry name" value="MarR_2"/>
    <property type="match status" value="1"/>
</dbReference>
<dbReference type="GO" id="GO:0003677">
    <property type="term" value="F:DNA binding"/>
    <property type="evidence" value="ECO:0007669"/>
    <property type="project" value="UniProtKB-KW"/>
</dbReference>
<dbReference type="SMART" id="SM00347">
    <property type="entry name" value="HTH_MARR"/>
    <property type="match status" value="1"/>
</dbReference>
<dbReference type="EMBL" id="VSSQ01001770">
    <property type="protein sequence ID" value="MPM11001.1"/>
    <property type="molecule type" value="Genomic_DNA"/>
</dbReference>